<reference evidence="1" key="1">
    <citation type="submission" date="2022-03" db="EMBL/GenBank/DDBJ databases">
        <authorList>
            <person name="Martin C."/>
        </authorList>
    </citation>
    <scope>NUCLEOTIDE SEQUENCE</scope>
</reference>
<keyword evidence="2" id="KW-1185">Reference proteome</keyword>
<name>A0A8S4P6E2_OWEFU</name>
<feature type="non-terminal residue" evidence="1">
    <location>
        <position position="1"/>
    </location>
</feature>
<comment type="caution">
    <text evidence="1">The sequence shown here is derived from an EMBL/GenBank/DDBJ whole genome shotgun (WGS) entry which is preliminary data.</text>
</comment>
<organism evidence="1 2">
    <name type="scientific">Owenia fusiformis</name>
    <name type="common">Polychaete worm</name>
    <dbReference type="NCBI Taxonomy" id="6347"/>
    <lineage>
        <taxon>Eukaryota</taxon>
        <taxon>Metazoa</taxon>
        <taxon>Spiralia</taxon>
        <taxon>Lophotrochozoa</taxon>
        <taxon>Annelida</taxon>
        <taxon>Polychaeta</taxon>
        <taxon>Sedentaria</taxon>
        <taxon>Canalipalpata</taxon>
        <taxon>Sabellida</taxon>
        <taxon>Oweniida</taxon>
        <taxon>Oweniidae</taxon>
        <taxon>Owenia</taxon>
    </lineage>
</organism>
<proteinExistence type="predicted"/>
<protein>
    <submittedName>
        <fullName evidence="1">Uncharacterized protein</fullName>
    </submittedName>
</protein>
<dbReference type="Proteomes" id="UP000749559">
    <property type="component" value="Unassembled WGS sequence"/>
</dbReference>
<dbReference type="EMBL" id="CAIIXF020000007">
    <property type="protein sequence ID" value="CAH1789833.1"/>
    <property type="molecule type" value="Genomic_DNA"/>
</dbReference>
<evidence type="ECO:0000313" key="1">
    <source>
        <dbReference type="EMBL" id="CAH1789833.1"/>
    </source>
</evidence>
<gene>
    <name evidence="1" type="ORF">OFUS_LOCUS15121</name>
</gene>
<sequence>ECIAVKPFIEMVTQLCQIQNLTRAKYFLGENTSLGENLTLLLVKHYIYLNKLDNKPPNMTGLKKYVEAQEIISRSNAEKNNKLEAHDKAWKTAQKIFKQ</sequence>
<dbReference type="AlphaFoldDB" id="A0A8S4P6E2"/>
<evidence type="ECO:0000313" key="2">
    <source>
        <dbReference type="Proteomes" id="UP000749559"/>
    </source>
</evidence>
<accession>A0A8S4P6E2</accession>